<organism evidence="2 3">
    <name type="scientific">Coptis chinensis</name>
    <dbReference type="NCBI Taxonomy" id="261450"/>
    <lineage>
        <taxon>Eukaryota</taxon>
        <taxon>Viridiplantae</taxon>
        <taxon>Streptophyta</taxon>
        <taxon>Embryophyta</taxon>
        <taxon>Tracheophyta</taxon>
        <taxon>Spermatophyta</taxon>
        <taxon>Magnoliopsida</taxon>
        <taxon>Ranunculales</taxon>
        <taxon>Ranunculaceae</taxon>
        <taxon>Coptidoideae</taxon>
        <taxon>Coptis</taxon>
    </lineage>
</organism>
<dbReference type="AlphaFoldDB" id="A0A835M5S4"/>
<dbReference type="Proteomes" id="UP000631114">
    <property type="component" value="Unassembled WGS sequence"/>
</dbReference>
<gene>
    <name evidence="2" type="ORF">IFM89_036413</name>
</gene>
<reference evidence="2 3" key="1">
    <citation type="submission" date="2020-10" db="EMBL/GenBank/DDBJ databases">
        <title>The Coptis chinensis genome and diversification of protoberbering-type alkaloids.</title>
        <authorList>
            <person name="Wang B."/>
            <person name="Shu S."/>
            <person name="Song C."/>
            <person name="Liu Y."/>
        </authorList>
    </citation>
    <scope>NUCLEOTIDE SEQUENCE [LARGE SCALE GENOMIC DNA]</scope>
    <source>
        <strain evidence="2">HL-2020</strain>
        <tissue evidence="2">Leaf</tissue>
    </source>
</reference>
<evidence type="ECO:0000256" key="1">
    <source>
        <dbReference type="SAM" id="MobiDB-lite"/>
    </source>
</evidence>
<protein>
    <recommendedName>
        <fullName evidence="4">DUF4283 domain-containing protein</fullName>
    </recommendedName>
</protein>
<name>A0A835M5S4_9MAGN</name>
<evidence type="ECO:0008006" key="4">
    <source>
        <dbReference type="Google" id="ProtNLM"/>
    </source>
</evidence>
<proteinExistence type="predicted"/>
<accession>A0A835M5S4</accession>
<comment type="caution">
    <text evidence="2">The sequence shown here is derived from an EMBL/GenBank/DDBJ whole genome shotgun (WGS) entry which is preliminary data.</text>
</comment>
<dbReference type="EMBL" id="JADFTS010000003">
    <property type="protein sequence ID" value="KAF9617452.1"/>
    <property type="molecule type" value="Genomic_DNA"/>
</dbReference>
<sequence>MAHIPSSSTNPSAAAEGSSGLQNEGSWSSLFRDGSSFTSNTLRSFETHQVDGVTKIPASILEQGVSYWSDYVVGFFVEKRLPFPLVKTTLAHLWKIKGSYTISIDRELFSISSSIWMRIDDKCWKRIPFS</sequence>
<feature type="region of interest" description="Disordered" evidence="1">
    <location>
        <begin position="1"/>
        <end position="27"/>
    </location>
</feature>
<evidence type="ECO:0000313" key="3">
    <source>
        <dbReference type="Proteomes" id="UP000631114"/>
    </source>
</evidence>
<feature type="compositionally biased region" description="Polar residues" evidence="1">
    <location>
        <begin position="1"/>
        <end position="12"/>
    </location>
</feature>
<evidence type="ECO:0000313" key="2">
    <source>
        <dbReference type="EMBL" id="KAF9617452.1"/>
    </source>
</evidence>
<keyword evidence="3" id="KW-1185">Reference proteome</keyword>